<feature type="binding site" evidence="4">
    <location>
        <position position="159"/>
    </location>
    <ligand>
        <name>Mg(2+)</name>
        <dbReference type="ChEBI" id="CHEBI:18420"/>
    </ligand>
</feature>
<evidence type="ECO:0000256" key="4">
    <source>
        <dbReference type="HAMAP-Rule" id="MF_02217"/>
    </source>
</evidence>
<comment type="subunit">
    <text evidence="4">Homodimer.</text>
</comment>
<evidence type="ECO:0000313" key="6">
    <source>
        <dbReference type="Proteomes" id="UP000287969"/>
    </source>
</evidence>
<feature type="binding site" evidence="4">
    <location>
        <position position="133"/>
    </location>
    <ligand>
        <name>S-adenosyl-L-methionine</name>
        <dbReference type="ChEBI" id="CHEBI:59789"/>
    </ligand>
</feature>
<dbReference type="InterPro" id="IPR002935">
    <property type="entry name" value="SAM_O-MeTrfase"/>
</dbReference>
<dbReference type="GO" id="GO:0008171">
    <property type="term" value="F:O-methyltransferase activity"/>
    <property type="evidence" value="ECO:0007669"/>
    <property type="project" value="InterPro"/>
</dbReference>
<dbReference type="Pfam" id="PF01596">
    <property type="entry name" value="Methyltransf_3"/>
    <property type="match status" value="1"/>
</dbReference>
<protein>
    <recommendedName>
        <fullName evidence="4">tRNA 5-hydroxyuridine methyltransferase</fullName>
        <ecNumber evidence="4">2.1.1.-</ecNumber>
    </recommendedName>
    <alternativeName>
        <fullName evidence="4">ho5U methyltransferase</fullName>
    </alternativeName>
</protein>
<comment type="function">
    <text evidence="4">Catalyzes the methylation of 5-hydroxyuridine (ho5U) to form 5-methoxyuridine (mo5U) at position 34 in tRNAs.</text>
</comment>
<dbReference type="InterPro" id="IPR043675">
    <property type="entry name" value="TrmR_methyltr"/>
</dbReference>
<dbReference type="Gene3D" id="3.40.50.150">
    <property type="entry name" value="Vaccinia Virus protein VP39"/>
    <property type="match status" value="1"/>
</dbReference>
<evidence type="ECO:0000256" key="3">
    <source>
        <dbReference type="ARBA" id="ARBA00022691"/>
    </source>
</evidence>
<dbReference type="EMBL" id="CP035282">
    <property type="protein sequence ID" value="QAT62036.1"/>
    <property type="molecule type" value="Genomic_DNA"/>
</dbReference>
<evidence type="ECO:0000256" key="1">
    <source>
        <dbReference type="ARBA" id="ARBA00022603"/>
    </source>
</evidence>
<dbReference type="KEGG" id="spoa:EQM13_10780"/>
<dbReference type="EC" id="2.1.1.-" evidence="4"/>
<gene>
    <name evidence="4" type="primary">trmR</name>
    <name evidence="5" type="ORF">EQM13_10780</name>
</gene>
<keyword evidence="1 4" id="KW-0489">Methyltransferase</keyword>
<reference evidence="6" key="1">
    <citation type="submission" date="2019-01" db="EMBL/GenBank/DDBJ databases">
        <title>Draft genomes of a novel of Sporanaerobacter strains.</title>
        <authorList>
            <person name="Ma S."/>
        </authorList>
    </citation>
    <scope>NUCLEOTIDE SEQUENCE [LARGE SCALE GENOMIC DNA]</scope>
    <source>
        <strain evidence="6">NJN-17</strain>
    </source>
</reference>
<dbReference type="GO" id="GO:0000287">
    <property type="term" value="F:magnesium ion binding"/>
    <property type="evidence" value="ECO:0007669"/>
    <property type="project" value="UniProtKB-UniRule"/>
</dbReference>
<dbReference type="Proteomes" id="UP000287969">
    <property type="component" value="Chromosome"/>
</dbReference>
<dbReference type="RefSeq" id="WP_128752666.1">
    <property type="nucleotide sequence ID" value="NZ_CP035282.1"/>
</dbReference>
<sequence>MNYINEEYIEEYIRSILPERSDYLKSMEDYADRNHVPIVQPEVAQFLRVLLLIKKPAKILEVGTAIGYSSIVMGEFTGENCNITTIEKREDMVSAAEKNIEKTNFKDRINIIKGEAMEILPSLKDKYDFIFLDAAKGHYLEFFNCCIELLNKGGIIVSDNVLYKGMVATDELVIRRKKTIVKRMRQYLKYISELEGFHSSIIPIGDGIAVTCKV</sequence>
<feature type="binding site" evidence="4">
    <location>
        <begin position="115"/>
        <end position="116"/>
    </location>
    <ligand>
        <name>S-adenosyl-L-methionine</name>
        <dbReference type="ChEBI" id="CHEBI:59789"/>
    </ligand>
</feature>
<dbReference type="GO" id="GO:0008757">
    <property type="term" value="F:S-adenosylmethionine-dependent methyltransferase activity"/>
    <property type="evidence" value="ECO:0007669"/>
    <property type="project" value="TreeGrafter"/>
</dbReference>
<keyword evidence="2 4" id="KW-0808">Transferase</keyword>
<feature type="binding site" evidence="4">
    <location>
        <position position="133"/>
    </location>
    <ligand>
        <name>Mg(2+)</name>
        <dbReference type="ChEBI" id="CHEBI:18420"/>
    </ligand>
</feature>
<dbReference type="CDD" id="cd02440">
    <property type="entry name" value="AdoMet_MTases"/>
    <property type="match status" value="1"/>
</dbReference>
<feature type="binding site" evidence="4">
    <location>
        <position position="160"/>
    </location>
    <ligand>
        <name>Mg(2+)</name>
        <dbReference type="ChEBI" id="CHEBI:18420"/>
    </ligand>
</feature>
<organism evidence="5 6">
    <name type="scientific">Acidilutibacter cellobiosedens</name>
    <dbReference type="NCBI Taxonomy" id="2507161"/>
    <lineage>
        <taxon>Bacteria</taxon>
        <taxon>Bacillati</taxon>
        <taxon>Bacillota</taxon>
        <taxon>Tissierellia</taxon>
        <taxon>Tissierellales</taxon>
        <taxon>Acidilutibacteraceae</taxon>
        <taxon>Acidilutibacter</taxon>
    </lineage>
</organism>
<feature type="binding site" evidence="4">
    <location>
        <position position="87"/>
    </location>
    <ligand>
        <name>S-adenosyl-L-methionine</name>
        <dbReference type="ChEBI" id="CHEBI:59789"/>
    </ligand>
</feature>
<keyword evidence="4" id="KW-0460">Magnesium</keyword>
<feature type="binding site" evidence="4">
    <location>
        <position position="69"/>
    </location>
    <ligand>
        <name>S-adenosyl-L-methionine</name>
        <dbReference type="ChEBI" id="CHEBI:59789"/>
    </ligand>
</feature>
<proteinExistence type="inferred from homology"/>
<keyword evidence="4" id="KW-0479">Metal-binding</keyword>
<keyword evidence="3 4" id="KW-0949">S-adenosyl-L-methionine</keyword>
<dbReference type="OrthoDB" id="9799672at2"/>
<comment type="similarity">
    <text evidence="4">Belongs to the class I-like SAM-binding methyltransferase superfamily. Cation-dependent O-methyltransferase family.</text>
</comment>
<dbReference type="PANTHER" id="PTHR10509">
    <property type="entry name" value="O-METHYLTRANSFERASE-RELATED"/>
    <property type="match status" value="1"/>
</dbReference>
<accession>A0A410QDG9</accession>
<dbReference type="HAMAP" id="MF_02217">
    <property type="entry name" value="TrmR_methyltr"/>
    <property type="match status" value="1"/>
</dbReference>
<evidence type="ECO:0000313" key="5">
    <source>
        <dbReference type="EMBL" id="QAT62036.1"/>
    </source>
</evidence>
<dbReference type="PANTHER" id="PTHR10509:SF14">
    <property type="entry name" value="CAFFEOYL-COA O-METHYLTRANSFERASE 3-RELATED"/>
    <property type="match status" value="1"/>
</dbReference>
<dbReference type="GO" id="GO:0030488">
    <property type="term" value="P:tRNA methylation"/>
    <property type="evidence" value="ECO:0007669"/>
    <property type="project" value="UniProtKB-UniRule"/>
</dbReference>
<evidence type="ECO:0000256" key="2">
    <source>
        <dbReference type="ARBA" id="ARBA00022679"/>
    </source>
</evidence>
<keyword evidence="4" id="KW-0819">tRNA processing</keyword>
<dbReference type="InterPro" id="IPR050362">
    <property type="entry name" value="Cation-dep_OMT"/>
</dbReference>
<dbReference type="InterPro" id="IPR029063">
    <property type="entry name" value="SAM-dependent_MTases_sf"/>
</dbReference>
<dbReference type="AlphaFoldDB" id="A0A410QDG9"/>
<feature type="binding site" evidence="4">
    <location>
        <position position="39"/>
    </location>
    <ligand>
        <name>S-adenosyl-L-methionine</name>
        <dbReference type="ChEBI" id="CHEBI:59789"/>
    </ligand>
</feature>
<keyword evidence="6" id="KW-1185">Reference proteome</keyword>
<comment type="catalytic activity">
    <reaction evidence="4">
        <text>5-hydroxyuridine(34) in tRNA + S-adenosyl-L-methionine = 5-methoxyuridine(34) in tRNA + S-adenosyl-L-homocysteine + H(+)</text>
        <dbReference type="Rhea" id="RHEA:60524"/>
        <dbReference type="Rhea" id="RHEA-COMP:13381"/>
        <dbReference type="Rhea" id="RHEA-COMP:15591"/>
        <dbReference type="ChEBI" id="CHEBI:15378"/>
        <dbReference type="ChEBI" id="CHEBI:57856"/>
        <dbReference type="ChEBI" id="CHEBI:59789"/>
        <dbReference type="ChEBI" id="CHEBI:136877"/>
        <dbReference type="ChEBI" id="CHEBI:143860"/>
    </reaction>
</comment>
<dbReference type="PROSITE" id="PS51682">
    <property type="entry name" value="SAM_OMT_I"/>
    <property type="match status" value="1"/>
</dbReference>
<name>A0A410QDG9_9FIRM</name>
<dbReference type="SUPFAM" id="SSF53335">
    <property type="entry name" value="S-adenosyl-L-methionine-dependent methyltransferases"/>
    <property type="match status" value="1"/>
</dbReference>
<dbReference type="GO" id="GO:0016300">
    <property type="term" value="F:tRNA (uridine) methyltransferase activity"/>
    <property type="evidence" value="ECO:0007669"/>
    <property type="project" value="UniProtKB-UniRule"/>
</dbReference>